<evidence type="ECO:0000256" key="3">
    <source>
        <dbReference type="ARBA" id="ARBA00022679"/>
    </source>
</evidence>
<comment type="function">
    <text evidence="7">Catalyzes the transfer of the diacylglyceryl group from phosphatidylglycerol to the sulfhydryl group of the N-terminal cysteine of a prolipoprotein, the first step in the formation of mature lipoproteins.</text>
</comment>
<dbReference type="EC" id="2.5.1.145" evidence="7"/>
<dbReference type="RefSeq" id="WP_013630385.1">
    <property type="nucleotide sequence ID" value="NC_015174.1"/>
</dbReference>
<feature type="transmembrane region" description="Helical" evidence="7">
    <location>
        <begin position="201"/>
        <end position="220"/>
    </location>
</feature>
<gene>
    <name evidence="7" type="primary">lgt</name>
    <name evidence="8" type="ordered locus">Plabr_4091</name>
</gene>
<comment type="pathway">
    <text evidence="7">Protein modification; lipoprotein biosynthesis (diacylglyceryl transfer).</text>
</comment>
<dbReference type="KEGG" id="pbs:Plabr_4091"/>
<dbReference type="UniPathway" id="UPA00664"/>
<dbReference type="HOGENOM" id="CLU_013386_1_2_0"/>
<keyword evidence="9" id="KW-1185">Reference proteome</keyword>
<feature type="transmembrane region" description="Helical" evidence="7">
    <location>
        <begin position="292"/>
        <end position="310"/>
    </location>
</feature>
<proteinExistence type="inferred from homology"/>
<evidence type="ECO:0000256" key="1">
    <source>
        <dbReference type="ARBA" id="ARBA00007150"/>
    </source>
</evidence>
<protein>
    <recommendedName>
        <fullName evidence="7">Phosphatidylglycerol--prolipoprotein diacylglyceryl transferase</fullName>
        <ecNumber evidence="7">2.5.1.145</ecNumber>
    </recommendedName>
</protein>
<dbReference type="GO" id="GO:0008961">
    <property type="term" value="F:phosphatidylglycerol-prolipoprotein diacylglyceryl transferase activity"/>
    <property type="evidence" value="ECO:0007669"/>
    <property type="project" value="UniProtKB-UniRule"/>
</dbReference>
<comment type="similarity">
    <text evidence="1 7">Belongs to the Lgt family.</text>
</comment>
<keyword evidence="5 7" id="KW-1133">Transmembrane helix</keyword>
<dbReference type="PANTHER" id="PTHR30589">
    <property type="entry name" value="PROLIPOPROTEIN DIACYLGLYCERYL TRANSFERASE"/>
    <property type="match status" value="1"/>
</dbReference>
<dbReference type="GO" id="GO:0042158">
    <property type="term" value="P:lipoprotein biosynthetic process"/>
    <property type="evidence" value="ECO:0007669"/>
    <property type="project" value="UniProtKB-UniRule"/>
</dbReference>
<name>F0SHB3_RUBBR</name>
<dbReference type="STRING" id="756272.Plabr_4091"/>
<dbReference type="EMBL" id="CP002546">
    <property type="protein sequence ID" value="ADY61668.1"/>
    <property type="molecule type" value="Genomic_DNA"/>
</dbReference>
<sequence length="362" mass="39396">MRQTLFYITLNSPFGWNPQGTADRPILHIGLGIVLLVLLAAIAGYSYWVSRRSETAQKNFLRDLGWNAAQTVGLGALVYLLSPMRIFPVYGYGMMLLVGFVAAASWAGRRAVKVGIPRETVWDVAMLILVAGIVGARSFYLLQYGDRVYRNVTNVQQALMATVNLSEGGLVLYGGVILGAISYFVFCAIRRIHPLQLADVITPSIFMGIGFGRIGCLFNGCCYGDRCDLPWAIEFPAGSVPYTALLQMGFITPDAASSLPLHPSQIYSSLGGFLLAFVTATVFAYRRKAGEVLAVGAIFYPINRFLIEFVRGDEFTQMSTGLTISQLVSLGVFAAGTAYLVWLEMYGKPLSQTPARTEATSG</sequence>
<feature type="transmembrane region" description="Helical" evidence="7">
    <location>
        <begin position="266"/>
        <end position="285"/>
    </location>
</feature>
<feature type="transmembrane region" description="Helical" evidence="7">
    <location>
        <begin position="26"/>
        <end position="48"/>
    </location>
</feature>
<keyword evidence="4 7" id="KW-0812">Transmembrane</keyword>
<dbReference type="Pfam" id="PF01790">
    <property type="entry name" value="LGT"/>
    <property type="match status" value="1"/>
</dbReference>
<feature type="binding site" evidence="7">
    <location>
        <position position="213"/>
    </location>
    <ligand>
        <name>a 1,2-diacyl-sn-glycero-3-phospho-(1'-sn-glycerol)</name>
        <dbReference type="ChEBI" id="CHEBI:64716"/>
    </ligand>
</feature>
<comment type="subcellular location">
    <subcellularLocation>
        <location evidence="7">Cell inner membrane</location>
        <topology evidence="7">Multi-pass membrane protein</topology>
    </subcellularLocation>
</comment>
<feature type="transmembrane region" description="Helical" evidence="7">
    <location>
        <begin position="60"/>
        <end position="81"/>
    </location>
</feature>
<feature type="transmembrane region" description="Helical" evidence="7">
    <location>
        <begin position="120"/>
        <end position="140"/>
    </location>
</feature>
<evidence type="ECO:0000256" key="5">
    <source>
        <dbReference type="ARBA" id="ARBA00022989"/>
    </source>
</evidence>
<evidence type="ECO:0000256" key="2">
    <source>
        <dbReference type="ARBA" id="ARBA00022475"/>
    </source>
</evidence>
<dbReference type="eggNOG" id="COG0682">
    <property type="taxonomic scope" value="Bacteria"/>
</dbReference>
<dbReference type="OrthoDB" id="871140at2"/>
<evidence type="ECO:0000313" key="8">
    <source>
        <dbReference type="EMBL" id="ADY61668.1"/>
    </source>
</evidence>
<evidence type="ECO:0000256" key="7">
    <source>
        <dbReference type="HAMAP-Rule" id="MF_01147"/>
    </source>
</evidence>
<evidence type="ECO:0000256" key="4">
    <source>
        <dbReference type="ARBA" id="ARBA00022692"/>
    </source>
</evidence>
<accession>F0SHB3</accession>
<keyword evidence="2 7" id="KW-1003">Cell membrane</keyword>
<dbReference type="Proteomes" id="UP000006860">
    <property type="component" value="Chromosome"/>
</dbReference>
<evidence type="ECO:0000256" key="6">
    <source>
        <dbReference type="ARBA" id="ARBA00023136"/>
    </source>
</evidence>
<feature type="transmembrane region" description="Helical" evidence="7">
    <location>
        <begin position="322"/>
        <end position="342"/>
    </location>
</feature>
<dbReference type="HAMAP" id="MF_01147">
    <property type="entry name" value="Lgt"/>
    <property type="match status" value="1"/>
</dbReference>
<organism evidence="8 9">
    <name type="scientific">Rubinisphaera brasiliensis (strain ATCC 49424 / DSM 5305 / JCM 21570 / IAM 15109 / NBRC 103401 / IFAM 1448)</name>
    <name type="common">Planctomyces brasiliensis</name>
    <dbReference type="NCBI Taxonomy" id="756272"/>
    <lineage>
        <taxon>Bacteria</taxon>
        <taxon>Pseudomonadati</taxon>
        <taxon>Planctomycetota</taxon>
        <taxon>Planctomycetia</taxon>
        <taxon>Planctomycetales</taxon>
        <taxon>Planctomycetaceae</taxon>
        <taxon>Rubinisphaera</taxon>
    </lineage>
</organism>
<comment type="catalytic activity">
    <reaction evidence="7">
        <text>L-cysteinyl-[prolipoprotein] + a 1,2-diacyl-sn-glycero-3-phospho-(1'-sn-glycerol) = an S-1,2-diacyl-sn-glyceryl-L-cysteinyl-[prolipoprotein] + sn-glycerol 1-phosphate + H(+)</text>
        <dbReference type="Rhea" id="RHEA:56712"/>
        <dbReference type="Rhea" id="RHEA-COMP:14679"/>
        <dbReference type="Rhea" id="RHEA-COMP:14680"/>
        <dbReference type="ChEBI" id="CHEBI:15378"/>
        <dbReference type="ChEBI" id="CHEBI:29950"/>
        <dbReference type="ChEBI" id="CHEBI:57685"/>
        <dbReference type="ChEBI" id="CHEBI:64716"/>
        <dbReference type="ChEBI" id="CHEBI:140658"/>
        <dbReference type="EC" id="2.5.1.145"/>
    </reaction>
</comment>
<feature type="transmembrane region" description="Helical" evidence="7">
    <location>
        <begin position="87"/>
        <end position="108"/>
    </location>
</feature>
<dbReference type="AlphaFoldDB" id="F0SHB3"/>
<feature type="transmembrane region" description="Helical" evidence="7">
    <location>
        <begin position="170"/>
        <end position="189"/>
    </location>
</feature>
<keyword evidence="3 7" id="KW-0808">Transferase</keyword>
<evidence type="ECO:0000313" key="9">
    <source>
        <dbReference type="Proteomes" id="UP000006860"/>
    </source>
</evidence>
<reference evidence="9" key="1">
    <citation type="submission" date="2011-02" db="EMBL/GenBank/DDBJ databases">
        <title>The complete genome of Planctomyces brasiliensis DSM 5305.</title>
        <authorList>
            <person name="Lucas S."/>
            <person name="Copeland A."/>
            <person name="Lapidus A."/>
            <person name="Bruce D."/>
            <person name="Goodwin L."/>
            <person name="Pitluck S."/>
            <person name="Kyrpides N."/>
            <person name="Mavromatis K."/>
            <person name="Pagani I."/>
            <person name="Ivanova N."/>
            <person name="Ovchinnikova G."/>
            <person name="Lu M."/>
            <person name="Detter J.C."/>
            <person name="Han C."/>
            <person name="Land M."/>
            <person name="Hauser L."/>
            <person name="Markowitz V."/>
            <person name="Cheng J.-F."/>
            <person name="Hugenholtz P."/>
            <person name="Woyke T."/>
            <person name="Wu D."/>
            <person name="Tindall B."/>
            <person name="Pomrenke H.G."/>
            <person name="Brambilla E."/>
            <person name="Klenk H.-P."/>
            <person name="Eisen J.A."/>
        </authorList>
    </citation>
    <scope>NUCLEOTIDE SEQUENCE [LARGE SCALE GENOMIC DNA]</scope>
    <source>
        <strain evidence="9">ATCC 49424 / DSM 5305 / JCM 21570 / NBRC 103401 / IFAM 1448</strain>
    </source>
</reference>
<dbReference type="GO" id="GO:0005886">
    <property type="term" value="C:plasma membrane"/>
    <property type="evidence" value="ECO:0007669"/>
    <property type="project" value="UniProtKB-SubCell"/>
</dbReference>
<keyword evidence="6 7" id="KW-0472">Membrane</keyword>
<keyword evidence="7" id="KW-0997">Cell inner membrane</keyword>
<dbReference type="InterPro" id="IPR001640">
    <property type="entry name" value="Lgt"/>
</dbReference>
<dbReference type="PANTHER" id="PTHR30589:SF0">
    <property type="entry name" value="PHOSPHATIDYLGLYCEROL--PROLIPOPROTEIN DIACYLGLYCERYL TRANSFERASE"/>
    <property type="match status" value="1"/>
</dbReference>